<dbReference type="AlphaFoldDB" id="A0ABC8KCR2"/>
<feature type="region of interest" description="Disordered" evidence="1">
    <location>
        <begin position="1"/>
        <end position="24"/>
    </location>
</feature>
<evidence type="ECO:0000256" key="2">
    <source>
        <dbReference type="SAM" id="Phobius"/>
    </source>
</evidence>
<sequence>MLQTESNPPHKECRRKQFTKETREKTLPDPIPEVKLQAVVLDAGKAFGHRRRVLLPVFDFVLLRYCLLVVFGYCFRLLAVSYGSCPMVLLEASHTRSVRLFVPAESTLGSQMEPPMLTAAIVLPTLILGAAPPCESTTTGSFLAELRLARSRVLCRSKTPPPLLVTFTYNKTPSYCIATLSKWSPDSSTISISNRCLSPNLDICLAGPGPVVYLVFVTSPAHQYLYGDNPHRENLLTSSANSRLHPPRPLLRPYPGAYKRHPSTGFMSPIGRGEADPSSENGAGELLLNKTLFCSLLVNSWAWVWLHLLGHSSNLRGFKALRSYWIFISKPRHFRRMKPQFHGSIPQHPPNMPAIMLDSVSNSPMESERKRASTTLSFRLPIVLLSGPFEIHLVSRYIIDGCRAGLFRLTGYLAYIGSPPLFQPLSLGYFNVFSDYLELLRAAVPRIQVKIIYGSLYFKLVSPCNTSIPCFTALLLLLFILPSRIPPVVIVETL</sequence>
<feature type="transmembrane region" description="Helical" evidence="2">
    <location>
        <begin position="62"/>
        <end position="90"/>
    </location>
</feature>
<gene>
    <name evidence="3" type="ORF">ERUC_LOCUS21914</name>
</gene>
<name>A0ABC8KCR2_ERUVS</name>
<evidence type="ECO:0000256" key="1">
    <source>
        <dbReference type="SAM" id="MobiDB-lite"/>
    </source>
</evidence>
<keyword evidence="2" id="KW-0472">Membrane</keyword>
<accession>A0ABC8KCR2</accession>
<evidence type="ECO:0000313" key="4">
    <source>
        <dbReference type="Proteomes" id="UP001642260"/>
    </source>
</evidence>
<organism evidence="3 4">
    <name type="scientific">Eruca vesicaria subsp. sativa</name>
    <name type="common">Garden rocket</name>
    <name type="synonym">Eruca sativa</name>
    <dbReference type="NCBI Taxonomy" id="29727"/>
    <lineage>
        <taxon>Eukaryota</taxon>
        <taxon>Viridiplantae</taxon>
        <taxon>Streptophyta</taxon>
        <taxon>Embryophyta</taxon>
        <taxon>Tracheophyta</taxon>
        <taxon>Spermatophyta</taxon>
        <taxon>Magnoliopsida</taxon>
        <taxon>eudicotyledons</taxon>
        <taxon>Gunneridae</taxon>
        <taxon>Pentapetalae</taxon>
        <taxon>rosids</taxon>
        <taxon>malvids</taxon>
        <taxon>Brassicales</taxon>
        <taxon>Brassicaceae</taxon>
        <taxon>Brassiceae</taxon>
        <taxon>Eruca</taxon>
    </lineage>
</organism>
<dbReference type="Proteomes" id="UP001642260">
    <property type="component" value="Unassembled WGS sequence"/>
</dbReference>
<protein>
    <submittedName>
        <fullName evidence="3">Uncharacterized protein</fullName>
    </submittedName>
</protein>
<evidence type="ECO:0000313" key="3">
    <source>
        <dbReference type="EMBL" id="CAH8356159.1"/>
    </source>
</evidence>
<comment type="caution">
    <text evidence="3">The sequence shown here is derived from an EMBL/GenBank/DDBJ whole genome shotgun (WGS) entry which is preliminary data.</text>
</comment>
<keyword evidence="4" id="KW-1185">Reference proteome</keyword>
<proteinExistence type="predicted"/>
<keyword evidence="2" id="KW-0812">Transmembrane</keyword>
<reference evidence="3 4" key="1">
    <citation type="submission" date="2022-03" db="EMBL/GenBank/DDBJ databases">
        <authorList>
            <person name="Macdonald S."/>
            <person name="Ahmed S."/>
            <person name="Newling K."/>
        </authorList>
    </citation>
    <scope>NUCLEOTIDE SEQUENCE [LARGE SCALE GENOMIC DNA]</scope>
</reference>
<keyword evidence="2" id="KW-1133">Transmembrane helix</keyword>
<dbReference type="EMBL" id="CAKOAT010216265">
    <property type="protein sequence ID" value="CAH8356159.1"/>
    <property type="molecule type" value="Genomic_DNA"/>
</dbReference>